<dbReference type="CDD" id="cd01556">
    <property type="entry name" value="EPSP_synthase"/>
    <property type="match status" value="1"/>
</dbReference>
<sequence length="493" mass="53282">MIRISPKAKSHFCLELDSIAPDKSISHRSAMFALLCDKPSIVRNYLQAGDTISTLNIAKSLGLSVESSVDSSGLSVMRLTPPKKFIEPNCVLDCGNAGTAMRLYIGLLAGLAGSEKMPKESNVDSSDSSEKSGFYCVLSGDRYLCARPMNRVILPLRSIGASIFSRYGGLAPLSIIAKRLEGFSYTSQIASAQVKSAMILSALHAKSPSVYIEPTLTRAHTETMLAGMNAPIKVESLAKADSCEFDNADSSPKNLSGRKIYISPLSHALEPLDFAVPADPSSAFYFALAAAITPNSEVLLKNVALNPTRIEAYKVLEKMGAKIRYENVKTQYEEVGDIYVASGTLAGVKVEENIAWLIDELPALSIAMALANGVSEVKNAKELRVKESDRIKAVLQNLSALGVGYEEREDGYIIYGGGFFSDNKKGDFDKSGQGGHREQIPQIKSFGDHRIAMSFAIAGLITPLQIDDESCMNISFPNFLEILSQIAEIQIAK</sequence>
<dbReference type="RefSeq" id="WP_023927152.1">
    <property type="nucleotide sequence ID" value="NZ_KI669454.1"/>
</dbReference>
<dbReference type="Gene3D" id="3.65.10.10">
    <property type="entry name" value="Enolpyruvate transferase domain"/>
    <property type="match status" value="2"/>
</dbReference>
<feature type="binding site" evidence="7">
    <location>
        <position position="450"/>
    </location>
    <ligand>
        <name>phosphoenolpyruvate</name>
        <dbReference type="ChEBI" id="CHEBI:58702"/>
    </ligand>
</feature>
<feature type="domain" description="Enolpyruvate transferase" evidence="8">
    <location>
        <begin position="257"/>
        <end position="483"/>
    </location>
</feature>
<feature type="binding site" evidence="7">
    <location>
        <position position="390"/>
    </location>
    <ligand>
        <name>phosphoenolpyruvate</name>
        <dbReference type="ChEBI" id="CHEBI:58702"/>
    </ligand>
</feature>
<dbReference type="InterPro" id="IPR013792">
    <property type="entry name" value="RNA3'P_cycl/enolpyr_Trfase_a/b"/>
</dbReference>
<dbReference type="PROSITE" id="PS00104">
    <property type="entry name" value="EPSP_SYNTHASE_1"/>
    <property type="match status" value="1"/>
</dbReference>
<comment type="similarity">
    <text evidence="2 7">Belongs to the EPSP synthase family.</text>
</comment>
<dbReference type="InterPro" id="IPR001986">
    <property type="entry name" value="Enolpyruvate_Tfrase_dom"/>
</dbReference>
<dbReference type="Pfam" id="PF00275">
    <property type="entry name" value="EPSP_synthase"/>
    <property type="match status" value="2"/>
</dbReference>
<dbReference type="UniPathway" id="UPA00053">
    <property type="reaction ID" value="UER00089"/>
</dbReference>
<keyword evidence="10" id="KW-1185">Reference proteome</keyword>
<dbReference type="STRING" id="1357400.HMPREF2086_00459"/>
<evidence type="ECO:0000256" key="7">
    <source>
        <dbReference type="HAMAP-Rule" id="MF_00210"/>
    </source>
</evidence>
<dbReference type="HOGENOM" id="CLU_024321_0_1_7"/>
<dbReference type="PANTHER" id="PTHR21090">
    <property type="entry name" value="AROM/DEHYDROQUINATE SYNTHASE"/>
    <property type="match status" value="1"/>
</dbReference>
<proteinExistence type="inferred from homology"/>
<accession>V8CCP4</accession>
<name>V8CCP4_9HELI</name>
<organism evidence="9 10">
    <name type="scientific">Helicobacter macacae MIT 99-5501</name>
    <dbReference type="NCBI Taxonomy" id="1357400"/>
    <lineage>
        <taxon>Bacteria</taxon>
        <taxon>Pseudomonadati</taxon>
        <taxon>Campylobacterota</taxon>
        <taxon>Epsilonproteobacteria</taxon>
        <taxon>Campylobacterales</taxon>
        <taxon>Helicobacteraceae</taxon>
        <taxon>Helicobacter</taxon>
    </lineage>
</organism>
<feature type="binding site" evidence="7">
    <location>
        <position position="23"/>
    </location>
    <ligand>
        <name>phosphoenolpyruvate</name>
        <dbReference type="ChEBI" id="CHEBI:58702"/>
    </ligand>
</feature>
<evidence type="ECO:0000256" key="6">
    <source>
        <dbReference type="ARBA" id="ARBA00044633"/>
    </source>
</evidence>
<keyword evidence="4 7" id="KW-0808">Transferase</keyword>
<comment type="catalytic activity">
    <reaction evidence="6">
        <text>3-phosphoshikimate + phosphoenolpyruvate = 5-O-(1-carboxyvinyl)-3-phosphoshikimate + phosphate</text>
        <dbReference type="Rhea" id="RHEA:21256"/>
        <dbReference type="ChEBI" id="CHEBI:43474"/>
        <dbReference type="ChEBI" id="CHEBI:57701"/>
        <dbReference type="ChEBI" id="CHEBI:58702"/>
        <dbReference type="ChEBI" id="CHEBI:145989"/>
        <dbReference type="EC" id="2.5.1.19"/>
    </reaction>
    <physiologicalReaction direction="left-to-right" evidence="6">
        <dbReference type="Rhea" id="RHEA:21257"/>
    </physiologicalReaction>
</comment>
<evidence type="ECO:0000313" key="10">
    <source>
        <dbReference type="Proteomes" id="UP000018731"/>
    </source>
</evidence>
<dbReference type="GO" id="GO:0008652">
    <property type="term" value="P:amino acid biosynthetic process"/>
    <property type="evidence" value="ECO:0007669"/>
    <property type="project" value="UniProtKB-KW"/>
</dbReference>
<dbReference type="InterPro" id="IPR036968">
    <property type="entry name" value="Enolpyruvate_Tfrase_sf"/>
</dbReference>
<feature type="binding site" evidence="7">
    <location>
        <position position="193"/>
    </location>
    <ligand>
        <name>phosphoenolpyruvate</name>
        <dbReference type="ChEBI" id="CHEBI:58702"/>
    </ligand>
</feature>
<comment type="subcellular location">
    <subcellularLocation>
        <location evidence="7">Cytoplasm</location>
    </subcellularLocation>
</comment>
<comment type="caution">
    <text evidence="9">The sequence shown here is derived from an EMBL/GenBank/DDBJ whole genome shotgun (WGS) entry which is preliminary data.</text>
</comment>
<evidence type="ECO:0000259" key="8">
    <source>
        <dbReference type="Pfam" id="PF00275"/>
    </source>
</evidence>
<comment type="caution">
    <text evidence="7">Lacks conserved residue(s) required for the propagation of feature annotation.</text>
</comment>
<feature type="binding site" evidence="7">
    <location>
        <position position="23"/>
    </location>
    <ligand>
        <name>3-phosphoshikimate</name>
        <dbReference type="ChEBI" id="CHEBI:145989"/>
    </ligand>
</feature>
<feature type="active site" description="Proton acceptor" evidence="7">
    <location>
        <position position="359"/>
    </location>
</feature>
<dbReference type="EC" id="2.5.1.19" evidence="7"/>
<dbReference type="GO" id="GO:0003866">
    <property type="term" value="F:3-phosphoshikimate 1-carboxyvinyltransferase activity"/>
    <property type="evidence" value="ECO:0007669"/>
    <property type="project" value="UniProtKB-UniRule"/>
</dbReference>
<dbReference type="InterPro" id="IPR006264">
    <property type="entry name" value="EPSP_synthase"/>
</dbReference>
<feature type="binding site" evidence="7">
    <location>
        <position position="191"/>
    </location>
    <ligand>
        <name>3-phosphoshikimate</name>
        <dbReference type="ChEBI" id="CHEBI:145989"/>
    </ligand>
</feature>
<dbReference type="EMBL" id="AZJI01000001">
    <property type="protein sequence ID" value="ETD25124.1"/>
    <property type="molecule type" value="Genomic_DNA"/>
</dbReference>
<dbReference type="eggNOG" id="COG0128">
    <property type="taxonomic scope" value="Bacteria"/>
</dbReference>
<dbReference type="Proteomes" id="UP000018731">
    <property type="component" value="Unassembled WGS sequence"/>
</dbReference>
<dbReference type="SUPFAM" id="SSF55205">
    <property type="entry name" value="EPT/RTPC-like"/>
    <property type="match status" value="1"/>
</dbReference>
<evidence type="ECO:0000256" key="2">
    <source>
        <dbReference type="ARBA" id="ARBA00009948"/>
    </source>
</evidence>
<dbReference type="PATRIC" id="fig|1357400.3.peg.626"/>
<dbReference type="PANTHER" id="PTHR21090:SF5">
    <property type="entry name" value="PENTAFUNCTIONAL AROM POLYPEPTIDE"/>
    <property type="match status" value="1"/>
</dbReference>
<dbReference type="GO" id="GO:0005737">
    <property type="term" value="C:cytoplasm"/>
    <property type="evidence" value="ECO:0007669"/>
    <property type="project" value="UniProtKB-SubCell"/>
</dbReference>
<reference evidence="9 10" key="1">
    <citation type="journal article" date="2014" name="Genome Announc.">
        <title>Draft genome sequences of six enterohepatic helicobacter species isolated from humans and one from rhesus macaques.</title>
        <authorList>
            <person name="Shen Z."/>
            <person name="Sheh A."/>
            <person name="Young S.K."/>
            <person name="Abouelliel A."/>
            <person name="Ward D.V."/>
            <person name="Earl A.M."/>
            <person name="Fox J.G."/>
        </authorList>
    </citation>
    <scope>NUCLEOTIDE SEQUENCE [LARGE SCALE GENOMIC DNA]</scope>
    <source>
        <strain evidence="9 10">MIT 99-5501</strain>
    </source>
</reference>
<evidence type="ECO:0000256" key="4">
    <source>
        <dbReference type="ARBA" id="ARBA00022679"/>
    </source>
</evidence>
<dbReference type="NCBIfam" id="TIGR01356">
    <property type="entry name" value="aroA"/>
    <property type="match status" value="1"/>
</dbReference>
<feature type="binding site" evidence="7">
    <location>
        <position position="359"/>
    </location>
    <ligand>
        <name>3-phosphoshikimate</name>
        <dbReference type="ChEBI" id="CHEBI:145989"/>
    </ligand>
</feature>
<keyword evidence="5 7" id="KW-0057">Aromatic amino acid biosynthesis</keyword>
<feature type="binding site" evidence="7">
    <location>
        <position position="24"/>
    </location>
    <ligand>
        <name>3-phosphoshikimate</name>
        <dbReference type="ChEBI" id="CHEBI:145989"/>
    </ligand>
</feature>
<dbReference type="GO" id="GO:0009423">
    <property type="term" value="P:chorismate biosynthetic process"/>
    <property type="evidence" value="ECO:0007669"/>
    <property type="project" value="UniProtKB-UniRule"/>
</dbReference>
<dbReference type="GO" id="GO:0009073">
    <property type="term" value="P:aromatic amino acid family biosynthetic process"/>
    <property type="evidence" value="ECO:0007669"/>
    <property type="project" value="UniProtKB-KW"/>
</dbReference>
<feature type="binding site" evidence="7">
    <location>
        <position position="28"/>
    </location>
    <ligand>
        <name>3-phosphoshikimate</name>
        <dbReference type="ChEBI" id="CHEBI:145989"/>
    </ligand>
</feature>
<keyword evidence="7" id="KW-0963">Cytoplasm</keyword>
<dbReference type="HAMAP" id="MF_00210">
    <property type="entry name" value="EPSP_synth"/>
    <property type="match status" value="1"/>
</dbReference>
<dbReference type="PROSITE" id="PS00885">
    <property type="entry name" value="EPSP_SYNTHASE_2"/>
    <property type="match status" value="1"/>
</dbReference>
<keyword evidence="3 7" id="KW-0028">Amino-acid biosynthesis</keyword>
<dbReference type="PIRSF" id="PIRSF000505">
    <property type="entry name" value="EPSPS"/>
    <property type="match status" value="1"/>
</dbReference>
<comment type="pathway">
    <text evidence="1 7">Metabolic intermediate biosynthesis; chorismate biosynthesis; chorismate from D-erythrose 4-phosphate and phosphoenolpyruvate: step 6/7.</text>
</comment>
<feature type="binding site" evidence="7">
    <location>
        <position position="98"/>
    </location>
    <ligand>
        <name>phosphoenolpyruvate</name>
        <dbReference type="ChEBI" id="CHEBI:58702"/>
    </ligand>
</feature>
<evidence type="ECO:0000256" key="1">
    <source>
        <dbReference type="ARBA" id="ARBA00004811"/>
    </source>
</evidence>
<protein>
    <recommendedName>
        <fullName evidence="7">3-phosphoshikimate 1-carboxyvinyltransferase</fullName>
        <ecNumber evidence="7">2.5.1.19</ecNumber>
    </recommendedName>
    <alternativeName>
        <fullName evidence="7">5-enolpyruvylshikimate-3-phosphate synthase</fullName>
        <shortName evidence="7">EPSP synthase</shortName>
        <shortName evidence="7">EPSPS</shortName>
    </alternativeName>
</protein>
<feature type="domain" description="Enolpyruvate transferase" evidence="8">
    <location>
        <begin position="19"/>
        <end position="235"/>
    </location>
</feature>
<dbReference type="InterPro" id="IPR023193">
    <property type="entry name" value="EPSP_synthase_CS"/>
</dbReference>
<feature type="binding site" evidence="7">
    <location>
        <position position="147"/>
    </location>
    <ligand>
        <name>phosphoenolpyruvate</name>
        <dbReference type="ChEBI" id="CHEBI:58702"/>
    </ligand>
</feature>
<gene>
    <name evidence="7" type="primary">aroA</name>
    <name evidence="9" type="ORF">HMPREF2086_00459</name>
</gene>
<dbReference type="AlphaFoldDB" id="V8CCP4"/>
<feature type="binding site" evidence="7">
    <location>
        <position position="193"/>
    </location>
    <ligand>
        <name>3-phosphoshikimate</name>
        <dbReference type="ChEBI" id="CHEBI:145989"/>
    </ligand>
</feature>
<dbReference type="OrthoDB" id="9809920at2"/>
<feature type="binding site" evidence="7">
    <location>
        <position position="386"/>
    </location>
    <ligand>
        <name>3-phosphoshikimate</name>
        <dbReference type="ChEBI" id="CHEBI:145989"/>
    </ligand>
</feature>
<evidence type="ECO:0000313" key="9">
    <source>
        <dbReference type="EMBL" id="ETD25124.1"/>
    </source>
</evidence>
<comment type="function">
    <text evidence="7">Catalyzes the transfer of the enolpyruvyl moiety of phosphoenolpyruvate (PEP) to the 5-hydroxyl of shikimate-3-phosphate (S3P) to produce enolpyruvyl shikimate-3-phosphate and inorganic phosphate.</text>
</comment>
<comment type="subunit">
    <text evidence="7">Monomer.</text>
</comment>
<evidence type="ECO:0000256" key="3">
    <source>
        <dbReference type="ARBA" id="ARBA00022605"/>
    </source>
</evidence>
<evidence type="ECO:0000256" key="5">
    <source>
        <dbReference type="ARBA" id="ARBA00023141"/>
    </source>
</evidence>